<accession>H8GN59</accession>
<proteinExistence type="predicted"/>
<sequence length="218" mass="24368">MIYEAANNTASPTAVNDRAATLKFVKHLYRAKKRGAQDVWIYSPPSEHAGWIFDEITGNKETVIAKLNKEAELFSETDKNSMCSALALALKIFEDTKIKLADNNETTKSFVKRWFMDEDCGDTEINEAIAKLSDGFKRIAVCCNSNTLVFTDYPDWRDRRNTLMGGAIPGGGRLFILKALLPTWRTEAGICGPVREPLSMSSHIMRFVPRIIDTGIKG</sequence>
<organism evidence="1 2">
    <name type="scientific">Methylomicrobium album BG8</name>
    <dbReference type="NCBI Taxonomy" id="686340"/>
    <lineage>
        <taxon>Bacteria</taxon>
        <taxon>Pseudomonadati</taxon>
        <taxon>Pseudomonadota</taxon>
        <taxon>Gammaproteobacteria</taxon>
        <taxon>Methylococcales</taxon>
        <taxon>Methylococcaceae</taxon>
        <taxon>Methylomicrobium</taxon>
    </lineage>
</organism>
<reference evidence="1 2" key="1">
    <citation type="journal article" date="2013" name="Genome Announc.">
        <title>Genome Sequence of the Obligate Gammaproteobacterial Methanotroph Methylomicrobium album Strain BG8.</title>
        <authorList>
            <person name="Kits K.D."/>
            <person name="Kalyuzhnaya M.G."/>
            <person name="Klotz M.G."/>
            <person name="Jetten M.S."/>
            <person name="Op den Camp H.J."/>
            <person name="Vuilleumier S."/>
            <person name="Bringel F."/>
            <person name="Dispirito A.A."/>
            <person name="Murrell J.C."/>
            <person name="Bruce D."/>
            <person name="Cheng J.F."/>
            <person name="Copeland A."/>
            <person name="Goodwin L."/>
            <person name="Hauser L."/>
            <person name="Lajus A."/>
            <person name="Land M.L."/>
            <person name="Lapidus A."/>
            <person name="Lucas S."/>
            <person name="Medigue C."/>
            <person name="Pitluck S."/>
            <person name="Woyke T."/>
            <person name="Zeytun A."/>
            <person name="Stein L.Y."/>
        </authorList>
    </citation>
    <scope>NUCLEOTIDE SEQUENCE [LARGE SCALE GENOMIC DNA]</scope>
    <source>
        <strain evidence="1 2">BG8</strain>
    </source>
</reference>
<protein>
    <submittedName>
        <fullName evidence="1">Uncharacterized protein</fullName>
    </submittedName>
</protein>
<name>H8GN59_METAL</name>
<gene>
    <name evidence="1" type="ORF">Metal_3095</name>
</gene>
<keyword evidence="2" id="KW-1185">Reference proteome</keyword>
<dbReference type="EMBL" id="CM001475">
    <property type="protein sequence ID" value="EIC30773.1"/>
    <property type="molecule type" value="Genomic_DNA"/>
</dbReference>
<dbReference type="AlphaFoldDB" id="H8GN59"/>
<dbReference type="HOGENOM" id="CLU_1265710_0_0_6"/>
<evidence type="ECO:0000313" key="2">
    <source>
        <dbReference type="Proteomes" id="UP000005090"/>
    </source>
</evidence>
<dbReference type="Proteomes" id="UP000005090">
    <property type="component" value="Chromosome"/>
</dbReference>
<evidence type="ECO:0000313" key="1">
    <source>
        <dbReference type="EMBL" id="EIC30773.1"/>
    </source>
</evidence>